<dbReference type="SUPFAM" id="SSF54001">
    <property type="entry name" value="Cysteine proteinases"/>
    <property type="match status" value="1"/>
</dbReference>
<dbReference type="Gene3D" id="3.90.70.10">
    <property type="entry name" value="Cysteine proteinases"/>
    <property type="match status" value="1"/>
</dbReference>
<dbReference type="EMBL" id="JFFI01000694">
    <property type="protein sequence ID" value="KXH66365.1"/>
    <property type="molecule type" value="Genomic_DNA"/>
</dbReference>
<keyword evidence="7" id="KW-0788">Thiol protease</keyword>
<proteinExistence type="inferred from homology"/>
<accession>A0A135V114</accession>
<keyword evidence="9" id="KW-0472">Membrane</keyword>
<dbReference type="PROSITE" id="PS50235">
    <property type="entry name" value="USP_3"/>
    <property type="match status" value="1"/>
</dbReference>
<feature type="region of interest" description="Disordered" evidence="8">
    <location>
        <begin position="342"/>
        <end position="363"/>
    </location>
</feature>
<evidence type="ECO:0000313" key="11">
    <source>
        <dbReference type="EMBL" id="KXH66365.1"/>
    </source>
</evidence>
<evidence type="ECO:0000256" key="3">
    <source>
        <dbReference type="ARBA" id="ARBA00012759"/>
    </source>
</evidence>
<evidence type="ECO:0000256" key="2">
    <source>
        <dbReference type="ARBA" id="ARBA00009085"/>
    </source>
</evidence>
<keyword evidence="12" id="KW-1185">Reference proteome</keyword>
<sequence>MRALTNPCRSVCPCGTPGPAHLSLAVLTFRLERLPEHRHDWTPFDHPPRYGSAWPLRYCIAEARLKLSLSKSHQHQYTTPTMNSPTTKHSYGGPDYHRRLHADETIWTRLTEPSVVVSLFALVLTALVSVFGASLPTTLLSHASRTLWHVIVWLIPHDALTLLEAWLHPPLVPRPMLQNQARTHAAKSALLKKILGMDRQGGIMGTVSQAGIRGLSSVSGAMMSLKGSSNYPPGLGNLDNSCYQNSILQGLASLKPFPKYLADPVQDPEIDRRKVEAVDTLRNLIEDLNSARNYGKTLWTPGSLKNMSTWQQQDAQEYFSKLLDEVDREIAKVAKATLKSSGFESDCANDDTATSQHSDDSGYQSLSTASKISAASKSLRNPLEGLIAQRVACVECGHSDGLSMIPFNCLTLSLNVGGNDHDLYELLDAYAHIESIEGVECGKCTLLKAKRLLTLLVERAEASYTDEQKLKEPKLRLAAVEEALEEDDFEDKTLTEKCKFPSNFKVSSTKTKQAVIARPPQSLAVHMNRSVFDENTGMMYKNSSGIRFPLTLDLGPWCLGSASKTGGRSPTDGSSSPVLEEEEEQWLLDPRSSMIAGDKRKSYITGPIYELRAVVTHYGRHENGHYVCYRKFPRHSPPSDGDEVTLPKSETLDDDPDAGMDWWRLSDDTLRKVDEEELLAQGNVFMLFYDCVDPNIIPSSEVATVEAVAAQDVDAMDAEDEETPKVEKPTFTCTLKEVSEDDDDDEIPAADTVVAVAEGDVSQARSVLLPGDGDDELAENQAERGPQMIAV</sequence>
<feature type="region of interest" description="Disordered" evidence="8">
    <location>
        <begin position="766"/>
        <end position="791"/>
    </location>
</feature>
<organism evidence="11 12">
    <name type="scientific">Colletotrichum salicis</name>
    <dbReference type="NCBI Taxonomy" id="1209931"/>
    <lineage>
        <taxon>Eukaryota</taxon>
        <taxon>Fungi</taxon>
        <taxon>Dikarya</taxon>
        <taxon>Ascomycota</taxon>
        <taxon>Pezizomycotina</taxon>
        <taxon>Sordariomycetes</taxon>
        <taxon>Hypocreomycetidae</taxon>
        <taxon>Glomerellales</taxon>
        <taxon>Glomerellaceae</taxon>
        <taxon>Colletotrichum</taxon>
        <taxon>Colletotrichum acutatum species complex</taxon>
    </lineage>
</organism>
<comment type="caution">
    <text evidence="11">The sequence shown here is derived from an EMBL/GenBank/DDBJ whole genome shotgun (WGS) entry which is preliminary data.</text>
</comment>
<feature type="region of interest" description="Disordered" evidence="8">
    <location>
        <begin position="636"/>
        <end position="655"/>
    </location>
</feature>
<dbReference type="GO" id="GO:0006508">
    <property type="term" value="P:proteolysis"/>
    <property type="evidence" value="ECO:0007669"/>
    <property type="project" value="UniProtKB-KW"/>
</dbReference>
<evidence type="ECO:0000256" key="9">
    <source>
        <dbReference type="SAM" id="Phobius"/>
    </source>
</evidence>
<dbReference type="GO" id="GO:0005634">
    <property type="term" value="C:nucleus"/>
    <property type="evidence" value="ECO:0007669"/>
    <property type="project" value="TreeGrafter"/>
</dbReference>
<evidence type="ECO:0000259" key="10">
    <source>
        <dbReference type="PROSITE" id="PS50235"/>
    </source>
</evidence>
<keyword evidence="9" id="KW-0812">Transmembrane</keyword>
<feature type="region of interest" description="Disordered" evidence="8">
    <location>
        <begin position="561"/>
        <end position="591"/>
    </location>
</feature>
<dbReference type="OrthoDB" id="2020758at2759"/>
<keyword evidence="9" id="KW-1133">Transmembrane helix</keyword>
<dbReference type="PANTHER" id="PTHR24006:SF888">
    <property type="entry name" value="UBIQUITIN CARBOXYL-TERMINAL HYDROLASE 30"/>
    <property type="match status" value="1"/>
</dbReference>
<evidence type="ECO:0000256" key="7">
    <source>
        <dbReference type="ARBA" id="ARBA00022807"/>
    </source>
</evidence>
<evidence type="ECO:0000256" key="1">
    <source>
        <dbReference type="ARBA" id="ARBA00000707"/>
    </source>
</evidence>
<dbReference type="InterPro" id="IPR050164">
    <property type="entry name" value="Peptidase_C19"/>
</dbReference>
<keyword evidence="5" id="KW-0833">Ubl conjugation pathway</keyword>
<reference evidence="11 12" key="1">
    <citation type="submission" date="2014-02" db="EMBL/GenBank/DDBJ databases">
        <title>The genome sequence of Colletotrichum salicis CBS 607.94.</title>
        <authorList>
            <person name="Baroncelli R."/>
            <person name="Thon M.R."/>
        </authorList>
    </citation>
    <scope>NUCLEOTIDE SEQUENCE [LARGE SCALE GENOMIC DNA]</scope>
    <source>
        <strain evidence="11 12">CBS 607.94</strain>
    </source>
</reference>
<dbReference type="Pfam" id="PF00443">
    <property type="entry name" value="UCH"/>
    <property type="match status" value="1"/>
</dbReference>
<dbReference type="InterPro" id="IPR001394">
    <property type="entry name" value="Peptidase_C19_UCH"/>
</dbReference>
<gene>
    <name evidence="11" type="ORF">CSAL01_11579</name>
</gene>
<evidence type="ECO:0000256" key="4">
    <source>
        <dbReference type="ARBA" id="ARBA00022670"/>
    </source>
</evidence>
<keyword evidence="6 11" id="KW-0378">Hydrolase</keyword>
<dbReference type="GO" id="GO:0016579">
    <property type="term" value="P:protein deubiquitination"/>
    <property type="evidence" value="ECO:0007669"/>
    <property type="project" value="InterPro"/>
</dbReference>
<dbReference type="GO" id="GO:0004843">
    <property type="term" value="F:cysteine-type deubiquitinase activity"/>
    <property type="evidence" value="ECO:0007669"/>
    <property type="project" value="UniProtKB-EC"/>
</dbReference>
<dbReference type="PANTHER" id="PTHR24006">
    <property type="entry name" value="UBIQUITIN CARBOXYL-TERMINAL HYDROLASE"/>
    <property type="match status" value="1"/>
</dbReference>
<comment type="catalytic activity">
    <reaction evidence="1">
        <text>Thiol-dependent hydrolysis of ester, thioester, amide, peptide and isopeptide bonds formed by the C-terminal Gly of ubiquitin (a 76-residue protein attached to proteins as an intracellular targeting signal).</text>
        <dbReference type="EC" id="3.4.19.12"/>
    </reaction>
</comment>
<feature type="compositionally biased region" description="Polar residues" evidence="8">
    <location>
        <begin position="351"/>
        <end position="363"/>
    </location>
</feature>
<dbReference type="InterPro" id="IPR018200">
    <property type="entry name" value="USP_CS"/>
</dbReference>
<dbReference type="InterPro" id="IPR038765">
    <property type="entry name" value="Papain-like_cys_pep_sf"/>
</dbReference>
<feature type="compositionally biased region" description="Polar residues" evidence="8">
    <location>
        <begin position="562"/>
        <end position="577"/>
    </location>
</feature>
<evidence type="ECO:0000256" key="5">
    <source>
        <dbReference type="ARBA" id="ARBA00022786"/>
    </source>
</evidence>
<dbReference type="GO" id="GO:0005829">
    <property type="term" value="C:cytosol"/>
    <property type="evidence" value="ECO:0007669"/>
    <property type="project" value="TreeGrafter"/>
</dbReference>
<evidence type="ECO:0000313" key="12">
    <source>
        <dbReference type="Proteomes" id="UP000070121"/>
    </source>
</evidence>
<evidence type="ECO:0000256" key="8">
    <source>
        <dbReference type="SAM" id="MobiDB-lite"/>
    </source>
</evidence>
<dbReference type="InterPro" id="IPR028889">
    <property type="entry name" value="USP"/>
</dbReference>
<dbReference type="EC" id="3.4.19.12" evidence="3"/>
<name>A0A135V114_9PEZI</name>
<keyword evidence="4" id="KW-0645">Protease</keyword>
<dbReference type="STRING" id="1209931.A0A135V114"/>
<feature type="transmembrane region" description="Helical" evidence="9">
    <location>
        <begin position="115"/>
        <end position="135"/>
    </location>
</feature>
<dbReference type="CDD" id="cd02662">
    <property type="entry name" value="Peptidase_C19F"/>
    <property type="match status" value="1"/>
</dbReference>
<comment type="similarity">
    <text evidence="2">Belongs to the peptidase C19 family.</text>
</comment>
<dbReference type="PROSITE" id="PS00973">
    <property type="entry name" value="USP_2"/>
    <property type="match status" value="1"/>
</dbReference>
<feature type="domain" description="USP" evidence="10">
    <location>
        <begin position="233"/>
        <end position="692"/>
    </location>
</feature>
<dbReference type="Proteomes" id="UP000070121">
    <property type="component" value="Unassembled WGS sequence"/>
</dbReference>
<protein>
    <recommendedName>
        <fullName evidence="3">ubiquitinyl hydrolase 1</fullName>
        <ecNumber evidence="3">3.4.19.12</ecNumber>
    </recommendedName>
</protein>
<evidence type="ECO:0000256" key="6">
    <source>
        <dbReference type="ARBA" id="ARBA00022801"/>
    </source>
</evidence>
<dbReference type="AlphaFoldDB" id="A0A135V114"/>